<evidence type="ECO:0000256" key="2">
    <source>
        <dbReference type="SAM" id="MobiDB-lite"/>
    </source>
</evidence>
<dbReference type="PANTHER" id="PTHR11505">
    <property type="entry name" value="L1 TRANSPOSABLE ELEMENT-RELATED"/>
    <property type="match status" value="1"/>
</dbReference>
<evidence type="ECO:0000256" key="1">
    <source>
        <dbReference type="SAM" id="Coils"/>
    </source>
</evidence>
<accession>A0AAV2JWE6</accession>
<name>A0AAV2JWE6_KNICA</name>
<feature type="compositionally biased region" description="Basic and acidic residues" evidence="2">
    <location>
        <begin position="1"/>
        <end position="10"/>
    </location>
</feature>
<dbReference type="InterPro" id="IPR004244">
    <property type="entry name" value="Transposase_22"/>
</dbReference>
<organism evidence="3 4">
    <name type="scientific">Knipowitschia caucasica</name>
    <name type="common">Caucasian dwarf goby</name>
    <name type="synonym">Pomatoschistus caucasicus</name>
    <dbReference type="NCBI Taxonomy" id="637954"/>
    <lineage>
        <taxon>Eukaryota</taxon>
        <taxon>Metazoa</taxon>
        <taxon>Chordata</taxon>
        <taxon>Craniata</taxon>
        <taxon>Vertebrata</taxon>
        <taxon>Euteleostomi</taxon>
        <taxon>Actinopterygii</taxon>
        <taxon>Neopterygii</taxon>
        <taxon>Teleostei</taxon>
        <taxon>Neoteleostei</taxon>
        <taxon>Acanthomorphata</taxon>
        <taxon>Gobiaria</taxon>
        <taxon>Gobiiformes</taxon>
        <taxon>Gobioidei</taxon>
        <taxon>Gobiidae</taxon>
        <taxon>Gobiinae</taxon>
        <taxon>Knipowitschia</taxon>
    </lineage>
</organism>
<protein>
    <recommendedName>
        <fullName evidence="5">Transposase element L1Md-A101/L1Md-A102/L1Md-A2</fullName>
    </recommendedName>
</protein>
<keyword evidence="1" id="KW-0175">Coiled coil</keyword>
<keyword evidence="4" id="KW-1185">Reference proteome</keyword>
<gene>
    <name evidence="3" type="ORF">KC01_LOCUS11210</name>
</gene>
<proteinExistence type="predicted"/>
<dbReference type="SUPFAM" id="SSF57997">
    <property type="entry name" value="Tropomyosin"/>
    <property type="match status" value="1"/>
</dbReference>
<feature type="coiled-coil region" evidence="1">
    <location>
        <begin position="44"/>
        <end position="120"/>
    </location>
</feature>
<dbReference type="Gene3D" id="3.30.250.20">
    <property type="entry name" value="L1 transposable element, C-terminal domain"/>
    <property type="match status" value="1"/>
</dbReference>
<evidence type="ECO:0000313" key="4">
    <source>
        <dbReference type="Proteomes" id="UP001497482"/>
    </source>
</evidence>
<evidence type="ECO:0000313" key="3">
    <source>
        <dbReference type="EMBL" id="CAL1580357.1"/>
    </source>
</evidence>
<dbReference type="Proteomes" id="UP001497482">
    <property type="component" value="Chromosome 14"/>
</dbReference>
<feature type="region of interest" description="Disordered" evidence="2">
    <location>
        <begin position="1"/>
        <end position="30"/>
    </location>
</feature>
<reference evidence="3 4" key="1">
    <citation type="submission" date="2024-04" db="EMBL/GenBank/DDBJ databases">
        <authorList>
            <person name="Waldvogel A.-M."/>
            <person name="Schoenle A."/>
        </authorList>
    </citation>
    <scope>NUCLEOTIDE SEQUENCE [LARGE SCALE GENOMIC DNA]</scope>
</reference>
<evidence type="ECO:0008006" key="5">
    <source>
        <dbReference type="Google" id="ProtNLM"/>
    </source>
</evidence>
<dbReference type="InterPro" id="IPR042566">
    <property type="entry name" value="L1_C"/>
</dbReference>
<sequence length="272" mass="30459">MSKGRAKEQAPKASGSIEEKQPSAPSPEVSGIMEAIANSEKRILDRIDSKTNDLNNKIDTLREDMVKQETRLKDVESGLNEYLDRTVELESDVGQLKLEVARLTSKLDDLEGRQRRCNARIVGVKEGFESTGKPADVIATMLKDVLNLGFTPLLDRAHRLRGIRRPDGDPPRVIVVKFHYFREKDEVFRKAALSSPLTLQDRRISIFPDYTADVVKKRAAFSEAKQLLRGCAGVRFGMLFPAVLRITSATGQDKRFTDPSAAVDYIKKDLES</sequence>
<dbReference type="AlphaFoldDB" id="A0AAV2JWE6"/>
<dbReference type="EMBL" id="OZ035836">
    <property type="protein sequence ID" value="CAL1580357.1"/>
    <property type="molecule type" value="Genomic_DNA"/>
</dbReference>
<dbReference type="Gene3D" id="1.10.287.1490">
    <property type="match status" value="1"/>
</dbReference>